<evidence type="ECO:0000313" key="2">
    <source>
        <dbReference type="EMBL" id="SUM33621.1"/>
    </source>
</evidence>
<proteinExistence type="predicted"/>
<feature type="compositionally biased region" description="Polar residues" evidence="1">
    <location>
        <begin position="1"/>
        <end position="20"/>
    </location>
</feature>
<feature type="region of interest" description="Disordered" evidence="1">
    <location>
        <begin position="1"/>
        <end position="116"/>
    </location>
</feature>
<reference evidence="2 3" key="1">
    <citation type="submission" date="2018-06" db="EMBL/GenBank/DDBJ databases">
        <authorList>
            <consortium name="Pathogen Informatics"/>
            <person name="Doyle S."/>
        </authorList>
    </citation>
    <scope>NUCLEOTIDE SEQUENCE [LARGE SCALE GENOMIC DNA]</scope>
    <source>
        <strain evidence="2 3">NCTC12195</strain>
    </source>
</reference>
<sequence>MLQTKNAELSETTSESNGHNNEVKSSETIDNVSDNPSKVVDDTEDDSKSNAADANTQQENVGTQQAVSHVEQTDDNIKQNKQTSNQSQHNAPLRKGGKPFNVVMTPSDKKRMMDAKKSRTKLVYITYESTAK</sequence>
<evidence type="ECO:0000256" key="1">
    <source>
        <dbReference type="SAM" id="MobiDB-lite"/>
    </source>
</evidence>
<dbReference type="EMBL" id="UHDK01000001">
    <property type="protein sequence ID" value="SUM33621.1"/>
    <property type="molecule type" value="Genomic_DNA"/>
</dbReference>
<evidence type="ECO:0000313" key="3">
    <source>
        <dbReference type="Proteomes" id="UP000255277"/>
    </source>
</evidence>
<feature type="compositionally biased region" description="Polar residues" evidence="1">
    <location>
        <begin position="49"/>
        <end position="67"/>
    </location>
</feature>
<name>A0A380FJK5_STAGA</name>
<feature type="compositionally biased region" description="Polar residues" evidence="1">
    <location>
        <begin position="79"/>
        <end position="90"/>
    </location>
</feature>
<dbReference type="AlphaFoldDB" id="A0A380FJK5"/>
<accession>A0A380FJK5</accession>
<protein>
    <submittedName>
        <fullName evidence="2">DNA translocase FtsK</fullName>
    </submittedName>
</protein>
<feature type="compositionally biased region" description="Basic and acidic residues" evidence="1">
    <location>
        <begin position="107"/>
        <end position="116"/>
    </location>
</feature>
<organism evidence="2 3">
    <name type="scientific">Staphylococcus gallinarum</name>
    <dbReference type="NCBI Taxonomy" id="1293"/>
    <lineage>
        <taxon>Bacteria</taxon>
        <taxon>Bacillati</taxon>
        <taxon>Bacillota</taxon>
        <taxon>Bacilli</taxon>
        <taxon>Bacillales</taxon>
        <taxon>Staphylococcaceae</taxon>
        <taxon>Staphylococcus</taxon>
    </lineage>
</organism>
<gene>
    <name evidence="2" type="ORF">NCTC12195_03087</name>
</gene>
<dbReference type="Proteomes" id="UP000255277">
    <property type="component" value="Unassembled WGS sequence"/>
</dbReference>